<feature type="region of interest" description="Disordered" evidence="4">
    <location>
        <begin position="105"/>
        <end position="157"/>
    </location>
</feature>
<organism evidence="6 7">
    <name type="scientific">Escallonia rubra</name>
    <dbReference type="NCBI Taxonomy" id="112253"/>
    <lineage>
        <taxon>Eukaryota</taxon>
        <taxon>Viridiplantae</taxon>
        <taxon>Streptophyta</taxon>
        <taxon>Embryophyta</taxon>
        <taxon>Tracheophyta</taxon>
        <taxon>Spermatophyta</taxon>
        <taxon>Magnoliopsida</taxon>
        <taxon>eudicotyledons</taxon>
        <taxon>Gunneridae</taxon>
        <taxon>Pentapetalae</taxon>
        <taxon>asterids</taxon>
        <taxon>campanulids</taxon>
        <taxon>Escalloniales</taxon>
        <taxon>Escalloniaceae</taxon>
        <taxon>Escallonia</taxon>
    </lineage>
</organism>
<dbReference type="Gene3D" id="3.40.1090.10">
    <property type="entry name" value="Cytosolic phospholipase A2 catalytic domain"/>
    <property type="match status" value="1"/>
</dbReference>
<comment type="domain">
    <text evidence="3">The nitrogen atoms of the two glycine residues in the GGXR motif define the oxyanion hole, and stabilize the oxyanion that forms during the nucleophilic attack by the catalytic serine during substrate cleavage.</text>
</comment>
<dbReference type="PANTHER" id="PTHR32176">
    <property type="entry name" value="XYLOSE ISOMERASE"/>
    <property type="match status" value="1"/>
</dbReference>
<dbReference type="GO" id="GO:0047372">
    <property type="term" value="F:monoacylglycerol lipase activity"/>
    <property type="evidence" value="ECO:0007669"/>
    <property type="project" value="TreeGrafter"/>
</dbReference>
<name>A0AA88S1M1_9ASTE</name>
<dbReference type="InterPro" id="IPR002641">
    <property type="entry name" value="PNPLA_dom"/>
</dbReference>
<evidence type="ECO:0000256" key="1">
    <source>
        <dbReference type="ARBA" id="ARBA00010240"/>
    </source>
</evidence>
<dbReference type="GO" id="GO:0016042">
    <property type="term" value="P:lipid catabolic process"/>
    <property type="evidence" value="ECO:0007669"/>
    <property type="project" value="UniProtKB-KW"/>
</dbReference>
<evidence type="ECO:0000313" key="6">
    <source>
        <dbReference type="EMBL" id="KAK2994437.1"/>
    </source>
</evidence>
<keyword evidence="7" id="KW-1185">Reference proteome</keyword>
<comment type="caution">
    <text evidence="6">The sequence shown here is derived from an EMBL/GenBank/DDBJ whole genome shotgun (WGS) entry which is preliminary data.</text>
</comment>
<dbReference type="SUPFAM" id="SSF52151">
    <property type="entry name" value="FabD/lysophospholipase-like"/>
    <property type="match status" value="1"/>
</dbReference>
<proteinExistence type="inferred from homology"/>
<dbReference type="EMBL" id="JAVXUO010000206">
    <property type="protein sequence ID" value="KAK2994437.1"/>
    <property type="molecule type" value="Genomic_DNA"/>
</dbReference>
<reference evidence="6" key="1">
    <citation type="submission" date="2022-12" db="EMBL/GenBank/DDBJ databases">
        <title>Draft genome assemblies for two species of Escallonia (Escalloniales).</title>
        <authorList>
            <person name="Chanderbali A."/>
            <person name="Dervinis C."/>
            <person name="Anghel I."/>
            <person name="Soltis D."/>
            <person name="Soltis P."/>
            <person name="Zapata F."/>
        </authorList>
    </citation>
    <scope>NUCLEOTIDE SEQUENCE</scope>
    <source>
        <strain evidence="6">UCBG92.1500</strain>
        <tissue evidence="6">Leaf</tissue>
    </source>
</reference>
<feature type="compositionally biased region" description="Polar residues" evidence="4">
    <location>
        <begin position="115"/>
        <end position="127"/>
    </location>
</feature>
<keyword evidence="3" id="KW-0378">Hydrolase</keyword>
<evidence type="ECO:0000259" key="5">
    <source>
        <dbReference type="Pfam" id="PF01734"/>
    </source>
</evidence>
<evidence type="ECO:0000256" key="2">
    <source>
        <dbReference type="ARBA" id="ARBA00023098"/>
    </source>
</evidence>
<evidence type="ECO:0000313" key="7">
    <source>
        <dbReference type="Proteomes" id="UP001187471"/>
    </source>
</evidence>
<evidence type="ECO:0000256" key="4">
    <source>
        <dbReference type="SAM" id="MobiDB-lite"/>
    </source>
</evidence>
<feature type="domain" description="PNPLA" evidence="5">
    <location>
        <begin position="55"/>
        <end position="110"/>
    </location>
</feature>
<dbReference type="PANTHER" id="PTHR32176:SF120">
    <property type="entry name" value="PATATIN"/>
    <property type="match status" value="1"/>
</dbReference>
<comment type="similarity">
    <text evidence="1 3">Belongs to the patatin family.</text>
</comment>
<sequence length="157" mass="17497">MGTGTNVESTLNRKAFTATSTEIYRTITQALREDRGTNEPQGISNMEEDKLDGKDSRLCDYFDVIAGTSTGGLVTAMLTAPNPSEKTRPLFEAKDISAFYLENSPEIFPQHRSPSEGSENLSQQNKEASYKSKPQGHHKKDLRLEDQKLRHLPPLEA</sequence>
<comment type="function">
    <text evidence="3">Lipolytic acyl hydrolase (LAH).</text>
</comment>
<accession>A0AA88S1M1</accession>
<protein>
    <recommendedName>
        <fullName evidence="3">Patatin</fullName>
        <ecNumber evidence="3">3.1.1.-</ecNumber>
    </recommendedName>
</protein>
<dbReference type="InterPro" id="IPR016035">
    <property type="entry name" value="Acyl_Trfase/lysoPLipase"/>
</dbReference>
<keyword evidence="2 3" id="KW-0443">Lipid metabolism</keyword>
<dbReference type="AlphaFoldDB" id="A0AA88S1M1"/>
<dbReference type="GO" id="GO:0004620">
    <property type="term" value="F:phospholipase activity"/>
    <property type="evidence" value="ECO:0007669"/>
    <property type="project" value="TreeGrafter"/>
</dbReference>
<dbReference type="Proteomes" id="UP001187471">
    <property type="component" value="Unassembled WGS sequence"/>
</dbReference>
<dbReference type="Pfam" id="PF01734">
    <property type="entry name" value="Patatin"/>
    <property type="match status" value="1"/>
</dbReference>
<keyword evidence="3" id="KW-0442">Lipid degradation</keyword>
<gene>
    <name evidence="6" type="ORF">RJ640_001253</name>
</gene>
<evidence type="ECO:0000256" key="3">
    <source>
        <dbReference type="RuleBase" id="RU361262"/>
    </source>
</evidence>
<dbReference type="EC" id="3.1.1.-" evidence="3"/>